<feature type="transmembrane region" description="Helical" evidence="2">
    <location>
        <begin position="439"/>
        <end position="457"/>
    </location>
</feature>
<feature type="transmembrane region" description="Helical" evidence="2">
    <location>
        <begin position="91"/>
        <end position="110"/>
    </location>
</feature>
<keyword evidence="2" id="KW-0812">Transmembrane</keyword>
<feature type="transmembrane region" description="Helical" evidence="2">
    <location>
        <begin position="375"/>
        <end position="394"/>
    </location>
</feature>
<dbReference type="GO" id="GO:0015558">
    <property type="term" value="F:secondary active p-aminobenzoyl-glutamate transmembrane transporter activity"/>
    <property type="evidence" value="ECO:0007669"/>
    <property type="project" value="InterPro"/>
</dbReference>
<evidence type="ECO:0000256" key="1">
    <source>
        <dbReference type="SAM" id="MobiDB-lite"/>
    </source>
</evidence>
<evidence type="ECO:0000313" key="4">
    <source>
        <dbReference type="Proteomes" id="UP000199700"/>
    </source>
</evidence>
<proteinExistence type="predicted"/>
<feature type="transmembrane region" description="Helical" evidence="2">
    <location>
        <begin position="295"/>
        <end position="316"/>
    </location>
</feature>
<gene>
    <name evidence="3" type="ORF">SAMN04489751_2757</name>
</gene>
<name>A0A1H1USG9_BRESA</name>
<protein>
    <submittedName>
        <fullName evidence="3">Aminobenzoyl-glutamate transport protein</fullName>
    </submittedName>
</protein>
<dbReference type="Pfam" id="PF03806">
    <property type="entry name" value="ABG_transport"/>
    <property type="match status" value="1"/>
</dbReference>
<feature type="transmembrane region" description="Helical" evidence="2">
    <location>
        <begin position="414"/>
        <end position="434"/>
    </location>
</feature>
<evidence type="ECO:0000256" key="2">
    <source>
        <dbReference type="SAM" id="Phobius"/>
    </source>
</evidence>
<dbReference type="Proteomes" id="UP000199700">
    <property type="component" value="Chromosome"/>
</dbReference>
<keyword evidence="4" id="KW-1185">Reference proteome</keyword>
<dbReference type="OrthoDB" id="3314392at2"/>
<dbReference type="PANTHER" id="PTHR30282">
    <property type="entry name" value="P-AMINOBENZOYL GLUTAMATE TRANSPORTER"/>
    <property type="match status" value="1"/>
</dbReference>
<dbReference type="AlphaFoldDB" id="A0A1H1USG9"/>
<reference evidence="3" key="1">
    <citation type="submission" date="2016-10" db="EMBL/GenBank/DDBJ databases">
        <authorList>
            <person name="Varghese N."/>
            <person name="Submissions S."/>
        </authorList>
    </citation>
    <scope>NUCLEOTIDE SEQUENCE [LARGE SCALE GENOMIC DNA]</scope>
    <source>
        <strain evidence="3">DSM 22082</strain>
    </source>
</reference>
<feature type="region of interest" description="Disordered" evidence="1">
    <location>
        <begin position="255"/>
        <end position="284"/>
    </location>
</feature>
<sequence>MTTRTTAASIVPERLPLLYRAIGFIERIGNLLPHPFWLFWIMALLLGVVSWMLSAASVSVTLPESNEVVEVKNLLSTDGLKYAIESALDNFASFPPLAVVLVVLLGVSVAEKSGVLEALIRLTIIRLPKRWVTFAIAFSGMIAHIMGDAAYLVMIPLGAMAFKAAGRSPVLGVMVAYASVSAGFNASPLVTPSDAIRSSLASAAAQTVDSSASITPVATYFFSATSSLLLAVIITLVVELVLSRRDDFKVPAEVSANSSGKADGEATASEAAGHGRPVEDRTESMALDDSQTRGLLLATAAGVVFIGAVVVILLLPDSPFIEPGQSLVESMVLDNIAIFISLFFTLTGIVYGYSTKAFTTLRAVPEAMISGVVNLAPVIVLFFAVAQFLAYFSWTGIGSVLTVNGADLLQRLEAPHLVVLIVIIIGVAFINMIVTSGSAMWAIFAPILVPMMIYYGVRPEAAMVSFMIGDSVTNAVTPMSAYFILALGFVQRYRKDAGIGTLMAFTVPLSVAILIGWGLFFCVWYLLGIPLGPGVVLH</sequence>
<feature type="transmembrane region" description="Helical" evidence="2">
    <location>
        <begin position="220"/>
        <end position="242"/>
    </location>
</feature>
<feature type="transmembrane region" description="Helical" evidence="2">
    <location>
        <begin position="131"/>
        <end position="154"/>
    </location>
</feature>
<dbReference type="PANTHER" id="PTHR30282:SF0">
    <property type="entry name" value="P-AMINOBENZOYL-GLUTAMATE TRANSPORT PROTEIN"/>
    <property type="match status" value="1"/>
</dbReference>
<accession>A0A1H1USG9</accession>
<dbReference type="EMBL" id="LT629739">
    <property type="protein sequence ID" value="SDS74789.1"/>
    <property type="molecule type" value="Genomic_DNA"/>
</dbReference>
<evidence type="ECO:0000313" key="3">
    <source>
        <dbReference type="EMBL" id="SDS74789.1"/>
    </source>
</evidence>
<feature type="transmembrane region" description="Helical" evidence="2">
    <location>
        <begin position="36"/>
        <end position="56"/>
    </location>
</feature>
<keyword evidence="2" id="KW-1133">Transmembrane helix</keyword>
<dbReference type="RefSeq" id="WP_092106382.1">
    <property type="nucleotide sequence ID" value="NZ_LT629739.1"/>
</dbReference>
<organism evidence="3 4">
    <name type="scientific">Brevibacterium sandarakinum</name>
    <dbReference type="NCBI Taxonomy" id="629680"/>
    <lineage>
        <taxon>Bacteria</taxon>
        <taxon>Bacillati</taxon>
        <taxon>Actinomycetota</taxon>
        <taxon>Actinomycetes</taxon>
        <taxon>Micrococcales</taxon>
        <taxon>Brevibacteriaceae</taxon>
        <taxon>Brevibacterium</taxon>
    </lineage>
</organism>
<dbReference type="InterPro" id="IPR004697">
    <property type="entry name" value="AbgT"/>
</dbReference>
<feature type="transmembrane region" description="Helical" evidence="2">
    <location>
        <begin position="336"/>
        <end position="354"/>
    </location>
</feature>
<keyword evidence="2" id="KW-0472">Membrane</keyword>
<feature type="transmembrane region" description="Helical" evidence="2">
    <location>
        <begin position="463"/>
        <end position="490"/>
    </location>
</feature>
<feature type="transmembrane region" description="Helical" evidence="2">
    <location>
        <begin position="502"/>
        <end position="527"/>
    </location>
</feature>
<dbReference type="GO" id="GO:1902604">
    <property type="term" value="P:p-aminobenzoyl-glutamate transmembrane transport"/>
    <property type="evidence" value="ECO:0007669"/>
    <property type="project" value="InterPro"/>
</dbReference>